<dbReference type="InterPro" id="IPR013498">
    <property type="entry name" value="Topo_IA_Znf"/>
</dbReference>
<dbReference type="InterPro" id="IPR023405">
    <property type="entry name" value="Topo_IA_core_domain"/>
</dbReference>
<accession>A0A0K9NZR9</accession>
<reference evidence="3" key="1">
    <citation type="journal article" date="2016" name="Nature">
        <title>The genome of the seagrass Zostera marina reveals angiosperm adaptation to the sea.</title>
        <authorList>
            <person name="Olsen J.L."/>
            <person name="Rouze P."/>
            <person name="Verhelst B."/>
            <person name="Lin Y.-C."/>
            <person name="Bayer T."/>
            <person name="Collen J."/>
            <person name="Dattolo E."/>
            <person name="De Paoli E."/>
            <person name="Dittami S."/>
            <person name="Maumus F."/>
            <person name="Michel G."/>
            <person name="Kersting A."/>
            <person name="Lauritano C."/>
            <person name="Lohaus R."/>
            <person name="Toepel M."/>
            <person name="Tonon T."/>
            <person name="Vanneste K."/>
            <person name="Amirebrahimi M."/>
            <person name="Brakel J."/>
            <person name="Bostroem C."/>
            <person name="Chovatia M."/>
            <person name="Grimwood J."/>
            <person name="Jenkins J.W."/>
            <person name="Jueterbock A."/>
            <person name="Mraz A."/>
            <person name="Stam W.T."/>
            <person name="Tice H."/>
            <person name="Bornberg-Bauer E."/>
            <person name="Green P.J."/>
            <person name="Pearson G.A."/>
            <person name="Procaccini G."/>
            <person name="Duarte C.M."/>
            <person name="Schmutz J."/>
            <person name="Reusch T.B.H."/>
            <person name="Van de Peer Y."/>
        </authorList>
    </citation>
    <scope>NUCLEOTIDE SEQUENCE [LARGE SCALE GENOMIC DNA]</scope>
    <source>
        <strain evidence="3">cv. Finnish</strain>
    </source>
</reference>
<dbReference type="InterPro" id="IPR000380">
    <property type="entry name" value="Topo_IA"/>
</dbReference>
<dbReference type="GO" id="GO:0003917">
    <property type="term" value="F:DNA topoisomerase type I (single strand cut, ATP-independent) activity"/>
    <property type="evidence" value="ECO:0007669"/>
    <property type="project" value="InterPro"/>
</dbReference>
<evidence type="ECO:0000313" key="2">
    <source>
        <dbReference type="EMBL" id="KMZ61487.1"/>
    </source>
</evidence>
<dbReference type="PANTHER" id="PTHR42785:SF1">
    <property type="entry name" value="DNA TOPOISOMERASE"/>
    <property type="match status" value="1"/>
</dbReference>
<dbReference type="GO" id="GO:0003677">
    <property type="term" value="F:DNA binding"/>
    <property type="evidence" value="ECO:0007669"/>
    <property type="project" value="InterPro"/>
</dbReference>
<keyword evidence="3" id="KW-1185">Reference proteome</keyword>
<proteinExistence type="predicted"/>
<dbReference type="STRING" id="29655.A0A0K9NZR9"/>
<dbReference type="EMBL" id="LFYR01001488">
    <property type="protein sequence ID" value="KMZ61487.1"/>
    <property type="molecule type" value="Genomic_DNA"/>
</dbReference>
<evidence type="ECO:0000259" key="1">
    <source>
        <dbReference type="Pfam" id="PF01396"/>
    </source>
</evidence>
<dbReference type="InterPro" id="IPR013824">
    <property type="entry name" value="Topo_IA_cen_sub1"/>
</dbReference>
<protein>
    <recommendedName>
        <fullName evidence="1">DNA topoisomerase type IA zn finger domain-containing protein</fullName>
    </recommendedName>
</protein>
<name>A0A0K9NZR9_ZOSMR</name>
<dbReference type="OrthoDB" id="430051at2759"/>
<dbReference type="Pfam" id="PF01396">
    <property type="entry name" value="Zn_ribbon_Top1"/>
    <property type="match status" value="1"/>
</dbReference>
<feature type="domain" description="DNA topoisomerase type IA zn finger" evidence="1">
    <location>
        <begin position="109"/>
        <end position="144"/>
    </location>
</feature>
<dbReference type="Pfam" id="PF13368">
    <property type="entry name" value="Toprim_C_rpt"/>
    <property type="match status" value="1"/>
</dbReference>
<dbReference type="OMA" id="MILKARM"/>
<dbReference type="InterPro" id="IPR025589">
    <property type="entry name" value="Toprim_C_rpt"/>
</dbReference>
<dbReference type="GO" id="GO:0006265">
    <property type="term" value="P:DNA topological change"/>
    <property type="evidence" value="ECO:0007669"/>
    <property type="project" value="InterPro"/>
</dbReference>
<organism evidence="2 3">
    <name type="scientific">Zostera marina</name>
    <name type="common">Eelgrass</name>
    <dbReference type="NCBI Taxonomy" id="29655"/>
    <lineage>
        <taxon>Eukaryota</taxon>
        <taxon>Viridiplantae</taxon>
        <taxon>Streptophyta</taxon>
        <taxon>Embryophyta</taxon>
        <taxon>Tracheophyta</taxon>
        <taxon>Spermatophyta</taxon>
        <taxon>Magnoliopsida</taxon>
        <taxon>Liliopsida</taxon>
        <taxon>Zosteraceae</taxon>
        <taxon>Zostera</taxon>
    </lineage>
</organism>
<evidence type="ECO:0000313" key="3">
    <source>
        <dbReference type="Proteomes" id="UP000036987"/>
    </source>
</evidence>
<dbReference type="Gene3D" id="3.30.65.10">
    <property type="entry name" value="Bacterial Topoisomerase I, domain 1"/>
    <property type="match status" value="1"/>
</dbReference>
<sequence length="304" mass="34999">MPVCHYLFNFFRIKFYINDLFHSLQFQASTFLSLYFSEISDHSFTVNMENELDKVSFGKTEWKSLLKDYWTKFKNDCDLVSDISPRELENKLEKKFGHVLFNQIGVNNRACPSCLKGTMVFKISKFGSGYFIGCDQHPKCKYTFQSIILSEEEEEEENDDLKPDNCFQPKLLGQSPSTKENIFLKNGPYGYYIQLGDDRKECPPKRVPVEEKVIESLTLEDAMDFLRYPILLGDHPKDAAPVSMVRSKRGVFIKYRNAMAKLSKKTNPKSITLEAAVELLKGKNVKMSGPRVSKPEYKGIVLKS</sequence>
<dbReference type="PANTHER" id="PTHR42785">
    <property type="entry name" value="DNA TOPOISOMERASE, TYPE IA, CORE"/>
    <property type="match status" value="1"/>
</dbReference>
<dbReference type="SUPFAM" id="SSF56712">
    <property type="entry name" value="Prokaryotic type I DNA topoisomerase"/>
    <property type="match status" value="1"/>
</dbReference>
<dbReference type="AlphaFoldDB" id="A0A0K9NZR9"/>
<dbReference type="Gene3D" id="1.10.460.10">
    <property type="entry name" value="Topoisomerase I, domain 2"/>
    <property type="match status" value="1"/>
</dbReference>
<gene>
    <name evidence="2" type="ORF">ZOSMA_52G01370</name>
</gene>
<comment type="caution">
    <text evidence="2">The sequence shown here is derived from an EMBL/GenBank/DDBJ whole genome shotgun (WGS) entry which is preliminary data.</text>
</comment>
<dbReference type="GO" id="GO:0005694">
    <property type="term" value="C:chromosome"/>
    <property type="evidence" value="ECO:0007669"/>
    <property type="project" value="InterPro"/>
</dbReference>
<dbReference type="Proteomes" id="UP000036987">
    <property type="component" value="Unassembled WGS sequence"/>
</dbReference>